<feature type="transmembrane region" description="Helical" evidence="1">
    <location>
        <begin position="163"/>
        <end position="187"/>
    </location>
</feature>
<organism evidence="2">
    <name type="scientific">uncultured Solirubrobacteraceae bacterium</name>
    <dbReference type="NCBI Taxonomy" id="1162706"/>
    <lineage>
        <taxon>Bacteria</taxon>
        <taxon>Bacillati</taxon>
        <taxon>Actinomycetota</taxon>
        <taxon>Thermoleophilia</taxon>
        <taxon>Solirubrobacterales</taxon>
        <taxon>Solirubrobacteraceae</taxon>
        <taxon>environmental samples</taxon>
    </lineage>
</organism>
<keyword evidence="1" id="KW-1133">Transmembrane helix</keyword>
<reference evidence="2" key="1">
    <citation type="submission" date="2020-02" db="EMBL/GenBank/DDBJ databases">
        <authorList>
            <person name="Meier V. D."/>
        </authorList>
    </citation>
    <scope>NUCLEOTIDE SEQUENCE</scope>
    <source>
        <strain evidence="2">AVDCRST_MAG53</strain>
    </source>
</reference>
<protein>
    <submittedName>
        <fullName evidence="2">Integral membrane protein</fullName>
    </submittedName>
</protein>
<evidence type="ECO:0000313" key="2">
    <source>
        <dbReference type="EMBL" id="CAA9507952.1"/>
    </source>
</evidence>
<evidence type="ECO:0000256" key="1">
    <source>
        <dbReference type="SAM" id="Phobius"/>
    </source>
</evidence>
<dbReference type="AlphaFoldDB" id="A0A6J4SX14"/>
<feature type="transmembrane region" description="Helical" evidence="1">
    <location>
        <begin position="80"/>
        <end position="102"/>
    </location>
</feature>
<dbReference type="EMBL" id="CADCVR010000078">
    <property type="protein sequence ID" value="CAA9507952.1"/>
    <property type="molecule type" value="Genomic_DNA"/>
</dbReference>
<keyword evidence="1" id="KW-0812">Transmembrane</keyword>
<name>A0A6J4SX14_9ACTN</name>
<sequence>MSGVPSRWRASPARLTRLLVGLALFGAGEGLLVHSALGNSPWTVLAEGAAEHAGLAIGTATIAISLVILLAWVPLHQRPGLGTIANAVVVGVAIDVTLRALGDGSGALGARALEVAGAIALVSVGSGFYLTARLGPGPRDGLMTGLAARTGGSIRLTRGLIELSACAAGAALGGTLGLGTLAFALLIGPGVQFALARLGALGVADL</sequence>
<accession>A0A6J4SX14</accession>
<proteinExistence type="predicted"/>
<gene>
    <name evidence="2" type="ORF">AVDCRST_MAG53-2543</name>
</gene>
<dbReference type="InterPro" id="IPR038750">
    <property type="entry name" value="YczE/YyaS-like"/>
</dbReference>
<feature type="transmembrane region" description="Helical" evidence="1">
    <location>
        <begin position="108"/>
        <end position="130"/>
    </location>
</feature>
<feature type="transmembrane region" description="Helical" evidence="1">
    <location>
        <begin position="56"/>
        <end position="73"/>
    </location>
</feature>
<dbReference type="Pfam" id="PF19700">
    <property type="entry name" value="DUF6198"/>
    <property type="match status" value="1"/>
</dbReference>
<dbReference type="PANTHER" id="PTHR40078:SF1">
    <property type="entry name" value="INTEGRAL MEMBRANE PROTEIN"/>
    <property type="match status" value="1"/>
</dbReference>
<dbReference type="PANTHER" id="PTHR40078">
    <property type="entry name" value="INTEGRAL MEMBRANE PROTEIN-RELATED"/>
    <property type="match status" value="1"/>
</dbReference>
<keyword evidence="1" id="KW-0472">Membrane</keyword>